<protein>
    <submittedName>
        <fullName evidence="1">Uncharacterized protein</fullName>
    </submittedName>
</protein>
<dbReference type="RefSeq" id="WP_054609003.1">
    <property type="nucleotide sequence ID" value="NZ_AP025160.1"/>
</dbReference>
<organism evidence="1 2">
    <name type="scientific">Acidithiobacillus ferrooxidans</name>
    <name type="common">Thiobacillus ferrooxidans</name>
    <dbReference type="NCBI Taxonomy" id="920"/>
    <lineage>
        <taxon>Bacteria</taxon>
        <taxon>Pseudomonadati</taxon>
        <taxon>Pseudomonadota</taxon>
        <taxon>Acidithiobacillia</taxon>
        <taxon>Acidithiobacillales</taxon>
        <taxon>Acidithiobacillaceae</taxon>
        <taxon>Acidithiobacillus</taxon>
    </lineage>
</organism>
<dbReference type="AlphaFoldDB" id="A0A2W1KJ54"/>
<comment type="caution">
    <text evidence="1">The sequence shown here is derived from an EMBL/GenBank/DDBJ whole genome shotgun (WGS) entry which is preliminary data.</text>
</comment>
<reference evidence="1 2" key="1">
    <citation type="submission" date="2018-06" db="EMBL/GenBank/DDBJ databases">
        <title>Draft sequence of Acidithiobacillus ferrooxidans CCM 4253.</title>
        <authorList>
            <person name="Moya-Beltran A."/>
            <person name="Castro M."/>
            <person name="Covarrubias P.C."/>
            <person name="Issotta F."/>
            <person name="Janiczek O."/>
            <person name="Mandl M."/>
            <person name="Kucera J."/>
            <person name="Quatrini R."/>
        </authorList>
    </citation>
    <scope>NUCLEOTIDE SEQUENCE [LARGE SCALE GENOMIC DNA]</scope>
    <source>
        <strain evidence="1 2">CCM 4253</strain>
    </source>
</reference>
<dbReference type="Proteomes" id="UP000248886">
    <property type="component" value="Unassembled WGS sequence"/>
</dbReference>
<dbReference type="EMBL" id="QKQP01000001">
    <property type="protein sequence ID" value="PZD81794.1"/>
    <property type="molecule type" value="Genomic_DNA"/>
</dbReference>
<name>A0A2W1KJ54_ACIFR</name>
<gene>
    <name evidence="1" type="ORF">DN052_01585</name>
</gene>
<evidence type="ECO:0000313" key="2">
    <source>
        <dbReference type="Proteomes" id="UP000248886"/>
    </source>
</evidence>
<evidence type="ECO:0000313" key="1">
    <source>
        <dbReference type="EMBL" id="PZD81794.1"/>
    </source>
</evidence>
<proteinExistence type="predicted"/>
<sequence>MSKKEKVIDQLMQLSSWALEKAFAIEDNEDAGMAELEAELDWLDDLAGELDEAVFVHSGSPKCRRIVHDAPAQVQ</sequence>
<accession>A0A2W1KJ54</accession>